<reference evidence="1 2" key="1">
    <citation type="journal article" date="2013" name="Genome Announc.">
        <title>Complete Genome of a Methanosarcina mazei Strain Isolated from Sediment Samples from an Amazonian Flooded Area.</title>
        <authorList>
            <person name="Assis das Gracas D."/>
            <person name="Thiago Juca Ramos R."/>
            <person name="Vieira Araujo A.C."/>
            <person name="Zahlouth R."/>
            <person name="Ribeiro Carneiro A."/>
            <person name="Souza Lopes T."/>
            <person name="Azevedo Barauna R."/>
            <person name="Azevedo V."/>
            <person name="Cruz Schneider M.P."/>
            <person name="Pellizari V.H."/>
            <person name="Silva A."/>
        </authorList>
    </citation>
    <scope>NUCLEOTIDE SEQUENCE [LARGE SCALE GENOMIC DNA]</scope>
    <source>
        <strain evidence="1 2">Tuc01</strain>
    </source>
</reference>
<evidence type="ECO:0000313" key="2">
    <source>
        <dbReference type="Proteomes" id="UP000011718"/>
    </source>
</evidence>
<organism evidence="1 2">
    <name type="scientific">Methanosarcina mazei Tuc01</name>
    <dbReference type="NCBI Taxonomy" id="1236903"/>
    <lineage>
        <taxon>Archaea</taxon>
        <taxon>Methanobacteriati</taxon>
        <taxon>Methanobacteriota</taxon>
        <taxon>Stenosarchaea group</taxon>
        <taxon>Methanomicrobia</taxon>
        <taxon>Methanosarcinales</taxon>
        <taxon>Methanosarcinaceae</taxon>
        <taxon>Methanosarcina</taxon>
    </lineage>
</organism>
<proteinExistence type="predicted"/>
<sequence>MFFDYLYAFYGQAIYDMRDGVQHYSVDLCLIKVYATGDCARQHQM</sequence>
<dbReference type="BioCyc" id="MMAZ1236903:G139K-2255-MONOMER"/>
<gene>
    <name evidence="1" type="ORF">MmTuc01_2360</name>
</gene>
<evidence type="ECO:0000313" key="1">
    <source>
        <dbReference type="EMBL" id="AGF97673.1"/>
    </source>
</evidence>
<dbReference type="AlphaFoldDB" id="M1QBR1"/>
<dbReference type="EMBL" id="CP004144">
    <property type="protein sequence ID" value="AGF97673.1"/>
    <property type="molecule type" value="Genomic_DNA"/>
</dbReference>
<accession>M1QBR1</accession>
<dbReference type="Proteomes" id="UP000011718">
    <property type="component" value="Chromosome"/>
</dbReference>
<dbReference type="HOGENOM" id="CLU_3194528_0_0_2"/>
<dbReference type="KEGG" id="mmaz:MmTuc01_2360"/>
<protein>
    <submittedName>
        <fullName evidence="1">Uncharacterized protein</fullName>
    </submittedName>
</protein>
<name>M1QBR1_METMZ</name>